<reference evidence="1" key="1">
    <citation type="submission" date="2014-11" db="EMBL/GenBank/DDBJ databases">
        <authorList>
            <person name="Amaro Gonzalez C."/>
        </authorList>
    </citation>
    <scope>NUCLEOTIDE SEQUENCE</scope>
</reference>
<proteinExistence type="predicted"/>
<accession>A0A0E9VN01</accession>
<dbReference type="AlphaFoldDB" id="A0A0E9VN01"/>
<dbReference type="EMBL" id="GBXM01029186">
    <property type="protein sequence ID" value="JAH79391.1"/>
    <property type="molecule type" value="Transcribed_RNA"/>
</dbReference>
<evidence type="ECO:0000313" key="1">
    <source>
        <dbReference type="EMBL" id="JAH79391.1"/>
    </source>
</evidence>
<reference evidence="1" key="2">
    <citation type="journal article" date="2015" name="Fish Shellfish Immunol.">
        <title>Early steps in the European eel (Anguilla anguilla)-Vibrio vulnificus interaction in the gills: Role of the RtxA13 toxin.</title>
        <authorList>
            <person name="Callol A."/>
            <person name="Pajuelo D."/>
            <person name="Ebbesson L."/>
            <person name="Teles M."/>
            <person name="MacKenzie S."/>
            <person name="Amaro C."/>
        </authorList>
    </citation>
    <scope>NUCLEOTIDE SEQUENCE</scope>
</reference>
<name>A0A0E9VN01_ANGAN</name>
<sequence>MQPKCMHPSHITGCRSVTFALQVPQYYRRASANLRIDVCSTLLGNIHCILTI</sequence>
<organism evidence="1">
    <name type="scientific">Anguilla anguilla</name>
    <name type="common">European freshwater eel</name>
    <name type="synonym">Muraena anguilla</name>
    <dbReference type="NCBI Taxonomy" id="7936"/>
    <lineage>
        <taxon>Eukaryota</taxon>
        <taxon>Metazoa</taxon>
        <taxon>Chordata</taxon>
        <taxon>Craniata</taxon>
        <taxon>Vertebrata</taxon>
        <taxon>Euteleostomi</taxon>
        <taxon>Actinopterygii</taxon>
        <taxon>Neopterygii</taxon>
        <taxon>Teleostei</taxon>
        <taxon>Anguilliformes</taxon>
        <taxon>Anguillidae</taxon>
        <taxon>Anguilla</taxon>
    </lineage>
</organism>
<protein>
    <submittedName>
        <fullName evidence="1">Uncharacterized protein</fullName>
    </submittedName>
</protein>